<protein>
    <recommendedName>
        <fullName evidence="6">Secreted protein</fullName>
    </recommendedName>
</protein>
<keyword evidence="5" id="KW-1185">Reference proteome</keyword>
<evidence type="ECO:0000313" key="5">
    <source>
        <dbReference type="Proteomes" id="UP000011715"/>
    </source>
</evidence>
<reference evidence="4" key="4">
    <citation type="journal article" date="2015" name="G3 (Bethesda)">
        <title>Genome sequences of three phytopathogenic species of the Magnaporthaceae family of fungi.</title>
        <authorList>
            <person name="Okagaki L.H."/>
            <person name="Nunes C.C."/>
            <person name="Sailsbery J."/>
            <person name="Clay B."/>
            <person name="Brown D."/>
            <person name="John T."/>
            <person name="Oh Y."/>
            <person name="Young N."/>
            <person name="Fitzgerald M."/>
            <person name="Haas B.J."/>
            <person name="Zeng Q."/>
            <person name="Young S."/>
            <person name="Adiconis X."/>
            <person name="Fan L."/>
            <person name="Levin J.Z."/>
            <person name="Mitchell T.K."/>
            <person name="Okubara P.A."/>
            <person name="Farman M.L."/>
            <person name="Kohn L.M."/>
            <person name="Birren B."/>
            <person name="Ma L.-J."/>
            <person name="Dean R.A."/>
        </authorList>
    </citation>
    <scope>NUCLEOTIDE SEQUENCE</scope>
    <source>
        <strain evidence="4">ATCC 64411 / 73-15</strain>
    </source>
</reference>
<reference evidence="5" key="1">
    <citation type="submission" date="2010-05" db="EMBL/GenBank/DDBJ databases">
        <title>The genome sequence of Magnaporthe poae strain ATCC 64411.</title>
        <authorList>
            <person name="Ma L.-J."/>
            <person name="Dead R."/>
            <person name="Young S."/>
            <person name="Zeng Q."/>
            <person name="Koehrsen M."/>
            <person name="Alvarado L."/>
            <person name="Berlin A."/>
            <person name="Chapman S.B."/>
            <person name="Chen Z."/>
            <person name="Freedman E."/>
            <person name="Gellesch M."/>
            <person name="Goldberg J."/>
            <person name="Griggs A."/>
            <person name="Gujja S."/>
            <person name="Heilman E.R."/>
            <person name="Heiman D."/>
            <person name="Hepburn T."/>
            <person name="Howarth C."/>
            <person name="Jen D."/>
            <person name="Larson L."/>
            <person name="Mehta T."/>
            <person name="Neiman D."/>
            <person name="Pearson M."/>
            <person name="Roberts A."/>
            <person name="Saif S."/>
            <person name="Shea T."/>
            <person name="Shenoy N."/>
            <person name="Sisk P."/>
            <person name="Stolte C."/>
            <person name="Sykes S."/>
            <person name="Walk T."/>
            <person name="White J."/>
            <person name="Yandava C."/>
            <person name="Haas B."/>
            <person name="Nusbaum C."/>
            <person name="Birren B."/>
        </authorList>
    </citation>
    <scope>NUCLEOTIDE SEQUENCE [LARGE SCALE GENOMIC DNA]</scope>
    <source>
        <strain evidence="5">ATCC 64411 / 73-15</strain>
    </source>
</reference>
<keyword evidence="2" id="KW-0732">Signal</keyword>
<reference evidence="3" key="2">
    <citation type="submission" date="2010-05" db="EMBL/GenBank/DDBJ databases">
        <title>The Genome Sequence of Magnaporthe poae strain ATCC 64411.</title>
        <authorList>
            <consortium name="The Broad Institute Genome Sequencing Platform"/>
            <consortium name="Broad Institute Genome Sequencing Center for Infectious Disease"/>
            <person name="Ma L.-J."/>
            <person name="Dead R."/>
            <person name="Young S."/>
            <person name="Zeng Q."/>
            <person name="Koehrsen M."/>
            <person name="Alvarado L."/>
            <person name="Berlin A."/>
            <person name="Chapman S.B."/>
            <person name="Chen Z."/>
            <person name="Freedman E."/>
            <person name="Gellesch M."/>
            <person name="Goldberg J."/>
            <person name="Griggs A."/>
            <person name="Gujja S."/>
            <person name="Heilman E.R."/>
            <person name="Heiman D."/>
            <person name="Hepburn T."/>
            <person name="Howarth C."/>
            <person name="Jen D."/>
            <person name="Larson L."/>
            <person name="Mehta T."/>
            <person name="Neiman D."/>
            <person name="Pearson M."/>
            <person name="Roberts A."/>
            <person name="Saif S."/>
            <person name="Shea T."/>
            <person name="Shenoy N."/>
            <person name="Sisk P."/>
            <person name="Stolte C."/>
            <person name="Sykes S."/>
            <person name="Walk T."/>
            <person name="White J."/>
            <person name="Yandava C."/>
            <person name="Haas B."/>
            <person name="Nusbaum C."/>
            <person name="Birren B."/>
        </authorList>
    </citation>
    <scope>NUCLEOTIDE SEQUENCE</scope>
    <source>
        <strain evidence="3">ATCC 64411</strain>
    </source>
</reference>
<evidence type="ECO:0000313" key="3">
    <source>
        <dbReference type="EMBL" id="KLU88807.1"/>
    </source>
</evidence>
<dbReference type="AlphaFoldDB" id="A0A0C4E5L8"/>
<evidence type="ECO:0008006" key="6">
    <source>
        <dbReference type="Google" id="ProtNLM"/>
    </source>
</evidence>
<name>A0A0C4E5L8_MAGP6</name>
<reference evidence="3" key="3">
    <citation type="submission" date="2011-03" db="EMBL/GenBank/DDBJ databases">
        <title>Annotation of Magnaporthe poae ATCC 64411.</title>
        <authorList>
            <person name="Ma L.-J."/>
            <person name="Dead R."/>
            <person name="Young S.K."/>
            <person name="Zeng Q."/>
            <person name="Gargeya S."/>
            <person name="Fitzgerald M."/>
            <person name="Haas B."/>
            <person name="Abouelleil A."/>
            <person name="Alvarado L."/>
            <person name="Arachchi H.M."/>
            <person name="Berlin A."/>
            <person name="Brown A."/>
            <person name="Chapman S.B."/>
            <person name="Chen Z."/>
            <person name="Dunbar C."/>
            <person name="Freedman E."/>
            <person name="Gearin G."/>
            <person name="Gellesch M."/>
            <person name="Goldberg J."/>
            <person name="Griggs A."/>
            <person name="Gujja S."/>
            <person name="Heiman D."/>
            <person name="Howarth C."/>
            <person name="Larson L."/>
            <person name="Lui A."/>
            <person name="MacDonald P.J.P."/>
            <person name="Mehta T."/>
            <person name="Montmayeur A."/>
            <person name="Murphy C."/>
            <person name="Neiman D."/>
            <person name="Pearson M."/>
            <person name="Priest M."/>
            <person name="Roberts A."/>
            <person name="Saif S."/>
            <person name="Shea T."/>
            <person name="Shenoy N."/>
            <person name="Sisk P."/>
            <person name="Stolte C."/>
            <person name="Sykes S."/>
            <person name="Yandava C."/>
            <person name="Wortman J."/>
            <person name="Nusbaum C."/>
            <person name="Birren B."/>
        </authorList>
    </citation>
    <scope>NUCLEOTIDE SEQUENCE</scope>
    <source>
        <strain evidence="3">ATCC 64411</strain>
    </source>
</reference>
<gene>
    <name evidence="3" type="ORF">MAPG_07790</name>
</gene>
<dbReference type="EnsemblFungi" id="MAPG_07790T0">
    <property type="protein sequence ID" value="MAPG_07790T0"/>
    <property type="gene ID" value="MAPG_07790"/>
</dbReference>
<feature type="signal peptide" evidence="2">
    <location>
        <begin position="1"/>
        <end position="16"/>
    </location>
</feature>
<dbReference type="Proteomes" id="UP000011715">
    <property type="component" value="Unassembled WGS sequence"/>
</dbReference>
<organism evidence="4 5">
    <name type="scientific">Magnaporthiopsis poae (strain ATCC 64411 / 73-15)</name>
    <name type="common">Kentucky bluegrass fungus</name>
    <name type="synonym">Magnaporthe poae</name>
    <dbReference type="NCBI Taxonomy" id="644358"/>
    <lineage>
        <taxon>Eukaryota</taxon>
        <taxon>Fungi</taxon>
        <taxon>Dikarya</taxon>
        <taxon>Ascomycota</taxon>
        <taxon>Pezizomycotina</taxon>
        <taxon>Sordariomycetes</taxon>
        <taxon>Sordariomycetidae</taxon>
        <taxon>Magnaporthales</taxon>
        <taxon>Magnaporthaceae</taxon>
        <taxon>Magnaporthiopsis</taxon>
    </lineage>
</organism>
<feature type="chain" id="PRO_5009385736" description="Secreted protein" evidence="2">
    <location>
        <begin position="17"/>
        <end position="119"/>
    </location>
</feature>
<dbReference type="VEuPathDB" id="FungiDB:MAPG_07790"/>
<proteinExistence type="predicted"/>
<evidence type="ECO:0000313" key="4">
    <source>
        <dbReference type="EnsemblFungi" id="MAPG_07790T0"/>
    </source>
</evidence>
<sequence length="119" mass="13281">MMCVLTCFLQLPKSIAVLSTYLISPASCLLSLPPFRAQPPHRSGDGTPQAETMLPSGHPLGRENNLGRGRSLHRVRWLPPPSFKTAIFSAATSTRTAEWAVSLISRLVFRMVLSWYSRW</sequence>
<accession>A0A0C4E5L8</accession>
<dbReference type="EMBL" id="ADBL01001892">
    <property type="status" value="NOT_ANNOTATED_CDS"/>
    <property type="molecule type" value="Genomic_DNA"/>
</dbReference>
<reference evidence="4" key="5">
    <citation type="submission" date="2015-06" db="UniProtKB">
        <authorList>
            <consortium name="EnsemblFungi"/>
        </authorList>
    </citation>
    <scope>IDENTIFICATION</scope>
    <source>
        <strain evidence="4">ATCC 64411</strain>
    </source>
</reference>
<evidence type="ECO:0000256" key="2">
    <source>
        <dbReference type="SAM" id="SignalP"/>
    </source>
</evidence>
<evidence type="ECO:0000256" key="1">
    <source>
        <dbReference type="SAM" id="MobiDB-lite"/>
    </source>
</evidence>
<feature type="region of interest" description="Disordered" evidence="1">
    <location>
        <begin position="39"/>
        <end position="65"/>
    </location>
</feature>
<dbReference type="EMBL" id="GL876972">
    <property type="protein sequence ID" value="KLU88807.1"/>
    <property type="molecule type" value="Genomic_DNA"/>
</dbReference>